<evidence type="ECO:0000256" key="1">
    <source>
        <dbReference type="SAM" id="Phobius"/>
    </source>
</evidence>
<sequence length="69" mass="7249">MPRRSYISNVDTLGLVMTTMLLLTISGTLPTLFIPDLLPCTDTTIEATGGLHAVLASALRRPGTGPHSA</sequence>
<dbReference type="AlphaFoldDB" id="A0A6J4JVW5"/>
<keyword evidence="1" id="KW-1133">Transmembrane helix</keyword>
<dbReference type="EMBL" id="CADCTK010000920">
    <property type="protein sequence ID" value="CAA9289051.1"/>
    <property type="molecule type" value="Genomic_DNA"/>
</dbReference>
<gene>
    <name evidence="2" type="ORF">AVDCRST_MAG26-3953</name>
</gene>
<keyword evidence="1" id="KW-0812">Transmembrane</keyword>
<evidence type="ECO:0000313" key="2">
    <source>
        <dbReference type="EMBL" id="CAA9289051.1"/>
    </source>
</evidence>
<accession>A0A6J4JVW5</accession>
<feature type="transmembrane region" description="Helical" evidence="1">
    <location>
        <begin position="12"/>
        <end position="34"/>
    </location>
</feature>
<protein>
    <submittedName>
        <fullName evidence="2">Uncharacterized protein</fullName>
    </submittedName>
</protein>
<name>A0A6J4JVW5_9CHLR</name>
<keyword evidence="1" id="KW-0472">Membrane</keyword>
<proteinExistence type="predicted"/>
<organism evidence="2">
    <name type="scientific">uncultured Chloroflexia bacterium</name>
    <dbReference type="NCBI Taxonomy" id="1672391"/>
    <lineage>
        <taxon>Bacteria</taxon>
        <taxon>Bacillati</taxon>
        <taxon>Chloroflexota</taxon>
        <taxon>Chloroflexia</taxon>
        <taxon>environmental samples</taxon>
    </lineage>
</organism>
<reference evidence="2" key="1">
    <citation type="submission" date="2020-02" db="EMBL/GenBank/DDBJ databases">
        <authorList>
            <person name="Meier V. D."/>
        </authorList>
    </citation>
    <scope>NUCLEOTIDE SEQUENCE</scope>
    <source>
        <strain evidence="2">AVDCRST_MAG26</strain>
    </source>
</reference>